<dbReference type="PANTHER" id="PTHR10584">
    <property type="entry name" value="SUGAR KINASE"/>
    <property type="match status" value="1"/>
</dbReference>
<dbReference type="EMBL" id="JBHTCO010000045">
    <property type="protein sequence ID" value="MFC7395453.1"/>
    <property type="molecule type" value="Genomic_DNA"/>
</dbReference>
<comment type="pathway">
    <text evidence="12">Carbohydrate metabolism; D-ribose degradation; D-ribose 5-phosphate from beta-D-ribopyranose: step 2/2.</text>
</comment>
<dbReference type="InterPro" id="IPR029056">
    <property type="entry name" value="Ribokinase-like"/>
</dbReference>
<evidence type="ECO:0000256" key="4">
    <source>
        <dbReference type="ARBA" id="ARBA00022679"/>
    </source>
</evidence>
<dbReference type="HAMAP" id="MF_01987">
    <property type="entry name" value="Ribokinase"/>
    <property type="match status" value="1"/>
</dbReference>
<feature type="binding site" evidence="12">
    <location>
        <position position="238"/>
    </location>
    <ligand>
        <name>K(+)</name>
        <dbReference type="ChEBI" id="CHEBI:29103"/>
    </ligand>
</feature>
<comment type="similarity">
    <text evidence="1">Belongs to the carbohydrate kinase pfkB family.</text>
</comment>
<dbReference type="PROSITE" id="PS00584">
    <property type="entry name" value="PFKB_KINASES_2"/>
    <property type="match status" value="1"/>
</dbReference>
<evidence type="ECO:0000256" key="9">
    <source>
        <dbReference type="ARBA" id="ARBA00022842"/>
    </source>
</evidence>
<keyword evidence="6 12" id="KW-0547">Nucleotide-binding</keyword>
<evidence type="ECO:0000256" key="12">
    <source>
        <dbReference type="HAMAP-Rule" id="MF_01987"/>
    </source>
</evidence>
<keyword evidence="15" id="KW-1185">Reference proteome</keyword>
<comment type="cofactor">
    <cofactor evidence="12">
        <name>Mg(2+)</name>
        <dbReference type="ChEBI" id="CHEBI:18420"/>
    </cofactor>
    <text evidence="12">Requires a divalent cation, most likely magnesium in vivo, as an electrophilic catalyst to aid phosphoryl group transfer. It is the chelate of the metal and the nucleotide that is the actual substrate.</text>
</comment>
<dbReference type="InterPro" id="IPR011611">
    <property type="entry name" value="PfkB_dom"/>
</dbReference>
<comment type="activity regulation">
    <text evidence="12">Activated by a monovalent cation that binds near, but not in, the active site. The most likely occupant of the site in vivo is potassium. Ion binding induces a conformational change that may alter substrate affinity.</text>
</comment>
<dbReference type="InterPro" id="IPR002139">
    <property type="entry name" value="Ribo/fructo_kinase"/>
</dbReference>
<evidence type="ECO:0000256" key="10">
    <source>
        <dbReference type="ARBA" id="ARBA00022958"/>
    </source>
</evidence>
<dbReference type="Pfam" id="PF00294">
    <property type="entry name" value="PfkB"/>
    <property type="match status" value="1"/>
</dbReference>
<dbReference type="RefSeq" id="WP_380970067.1">
    <property type="nucleotide sequence ID" value="NZ_JBHTCO010000045.1"/>
</dbReference>
<feature type="binding site" evidence="12">
    <location>
        <position position="236"/>
    </location>
    <ligand>
        <name>K(+)</name>
        <dbReference type="ChEBI" id="CHEBI:29103"/>
    </ligand>
</feature>
<dbReference type="GO" id="GO:0004747">
    <property type="term" value="F:ribokinase activity"/>
    <property type="evidence" value="ECO:0007669"/>
    <property type="project" value="UniProtKB-EC"/>
</dbReference>
<feature type="binding site" evidence="12">
    <location>
        <begin position="210"/>
        <end position="215"/>
    </location>
    <ligand>
        <name>ATP</name>
        <dbReference type="ChEBI" id="CHEBI:30616"/>
    </ligand>
</feature>
<feature type="binding site" evidence="12">
    <location>
        <position position="266"/>
    </location>
    <ligand>
        <name>ATP</name>
        <dbReference type="ChEBI" id="CHEBI:30616"/>
    </ligand>
</feature>
<keyword evidence="10 12" id="KW-0630">Potassium</keyword>
<feature type="binding site" evidence="12">
    <location>
        <begin position="241"/>
        <end position="242"/>
    </location>
    <ligand>
        <name>ATP</name>
        <dbReference type="ChEBI" id="CHEBI:30616"/>
    </ligand>
</feature>
<reference evidence="15" key="1">
    <citation type="journal article" date="2019" name="Int. J. Syst. Evol. Microbiol.">
        <title>The Global Catalogue of Microorganisms (GCM) 10K type strain sequencing project: providing services to taxonomists for standard genome sequencing and annotation.</title>
        <authorList>
            <consortium name="The Broad Institute Genomics Platform"/>
            <consortium name="The Broad Institute Genome Sequencing Center for Infectious Disease"/>
            <person name="Wu L."/>
            <person name="Ma J."/>
        </authorList>
    </citation>
    <scope>NUCLEOTIDE SEQUENCE [LARGE SCALE GENOMIC DNA]</scope>
    <source>
        <strain evidence="15">CGMCC 1.16305</strain>
    </source>
</reference>
<dbReference type="InterPro" id="IPR011877">
    <property type="entry name" value="Ribokinase"/>
</dbReference>
<accession>A0ABW2Q714</accession>
<feature type="domain" description="Carbohydrate kinase PfkB" evidence="13">
    <location>
        <begin position="5"/>
        <end position="284"/>
    </location>
</feature>
<dbReference type="NCBIfam" id="TIGR02152">
    <property type="entry name" value="D_ribokin_bact"/>
    <property type="match status" value="1"/>
</dbReference>
<feature type="binding site" evidence="12">
    <location>
        <position position="141"/>
    </location>
    <ligand>
        <name>substrate</name>
    </ligand>
</feature>
<sequence>MNRPRITVIGSINMDLVTEADRRPGAGETILGKQFSTIPGGKGANQAVSAARLGGEVTMIGCVGEDAFGKELLNHLEAEGIIIDNVEPVTHSQTGIAAITLAEGDNSIIVVPGANDALTEEKILRYEKIIADSDAVLLQLEIPMPTVIRAAAMAHKHGVKVILNPAPFQKLPEELINDADVITPNEHEYEELMKNYSADPDTLKEKLVITKGGDGTVFYDKGKEIHVPGYQVDVTDTTGAGDSFNGALAVQMAKGASLEESIRYANAVGALSVTKFGAQSGMPKADDVHNFVTGSDPRICG</sequence>
<keyword evidence="7 12" id="KW-0418">Kinase</keyword>
<keyword evidence="12" id="KW-0963">Cytoplasm</keyword>
<evidence type="ECO:0000256" key="1">
    <source>
        <dbReference type="ARBA" id="ARBA00005380"/>
    </source>
</evidence>
<dbReference type="PANTHER" id="PTHR10584:SF166">
    <property type="entry name" value="RIBOKINASE"/>
    <property type="match status" value="1"/>
</dbReference>
<dbReference type="EC" id="2.7.1.15" evidence="2 12"/>
<evidence type="ECO:0000256" key="5">
    <source>
        <dbReference type="ARBA" id="ARBA00022723"/>
    </source>
</evidence>
<evidence type="ECO:0000256" key="6">
    <source>
        <dbReference type="ARBA" id="ARBA00022741"/>
    </source>
</evidence>
<dbReference type="InterPro" id="IPR002173">
    <property type="entry name" value="Carboh/pur_kinase_PfkB_CS"/>
</dbReference>
<evidence type="ECO:0000256" key="11">
    <source>
        <dbReference type="ARBA" id="ARBA00023277"/>
    </source>
</evidence>
<evidence type="ECO:0000313" key="15">
    <source>
        <dbReference type="Proteomes" id="UP001596505"/>
    </source>
</evidence>
<dbReference type="SUPFAM" id="SSF53613">
    <property type="entry name" value="Ribokinase-like"/>
    <property type="match status" value="1"/>
</dbReference>
<comment type="similarity">
    <text evidence="12">Belongs to the carbohydrate kinase PfkB family. Ribokinase subfamily.</text>
</comment>
<feature type="binding site" evidence="12">
    <location>
        <position position="277"/>
    </location>
    <ligand>
        <name>K(+)</name>
        <dbReference type="ChEBI" id="CHEBI:29103"/>
    </ligand>
</feature>
<dbReference type="CDD" id="cd01174">
    <property type="entry name" value="ribokinase"/>
    <property type="match status" value="1"/>
</dbReference>
<evidence type="ECO:0000256" key="3">
    <source>
        <dbReference type="ARBA" id="ARBA00016943"/>
    </source>
</evidence>
<feature type="binding site" evidence="12">
    <location>
        <position position="275"/>
    </location>
    <ligand>
        <name>K(+)</name>
        <dbReference type="ChEBI" id="CHEBI:29103"/>
    </ligand>
</feature>
<feature type="binding site" evidence="12">
    <location>
        <position position="185"/>
    </location>
    <ligand>
        <name>ATP</name>
        <dbReference type="ChEBI" id="CHEBI:30616"/>
    </ligand>
</feature>
<comment type="caution">
    <text evidence="12">Lacks conserved residue(s) required for the propagation of feature annotation.</text>
</comment>
<feature type="binding site" evidence="12">
    <location>
        <position position="242"/>
    </location>
    <ligand>
        <name>substrate</name>
    </ligand>
</feature>
<dbReference type="PRINTS" id="PR00990">
    <property type="entry name" value="RIBOKINASE"/>
</dbReference>
<feature type="binding site" evidence="12">
    <location>
        <position position="272"/>
    </location>
    <ligand>
        <name>K(+)</name>
        <dbReference type="ChEBI" id="CHEBI:29103"/>
    </ligand>
</feature>
<dbReference type="Gene3D" id="3.40.1190.20">
    <property type="match status" value="1"/>
</dbReference>
<gene>
    <name evidence="12 14" type="primary">rbsK</name>
    <name evidence="14" type="ORF">ACFQRG_21325</name>
</gene>
<name>A0ABW2Q714_9BACL</name>
<keyword evidence="11 12" id="KW-0119">Carbohydrate metabolism</keyword>
<keyword evidence="5 12" id="KW-0479">Metal-binding</keyword>
<comment type="function">
    <text evidence="12">Catalyzes the phosphorylation of ribose at O-5 in a reaction requiring ATP and magnesium. The resulting D-ribose-5-phosphate can then be used either for sythesis of nucleotides, histidine, and tryptophan, or as a component of the pentose phosphate pathway.</text>
</comment>
<comment type="subunit">
    <text evidence="12">Homodimer.</text>
</comment>
<proteinExistence type="inferred from homology"/>
<organism evidence="14 15">
    <name type="scientific">Scopulibacillus cellulosilyticus</name>
    <dbReference type="NCBI Taxonomy" id="2665665"/>
    <lineage>
        <taxon>Bacteria</taxon>
        <taxon>Bacillati</taxon>
        <taxon>Bacillota</taxon>
        <taxon>Bacilli</taxon>
        <taxon>Bacillales</taxon>
        <taxon>Sporolactobacillaceae</taxon>
        <taxon>Scopulibacillus</taxon>
    </lineage>
</organism>
<feature type="active site" description="Proton acceptor" evidence="12">
    <location>
        <position position="242"/>
    </location>
</feature>
<protein>
    <recommendedName>
        <fullName evidence="3 12">Ribokinase</fullName>
        <shortName evidence="12">RK</shortName>
        <ecNumber evidence="2 12">2.7.1.15</ecNumber>
    </recommendedName>
</protein>
<feature type="binding site" evidence="12">
    <location>
        <begin position="13"/>
        <end position="15"/>
    </location>
    <ligand>
        <name>substrate</name>
    </ligand>
</feature>
<comment type="catalytic activity">
    <reaction evidence="12">
        <text>D-ribose + ATP = D-ribose 5-phosphate + ADP + H(+)</text>
        <dbReference type="Rhea" id="RHEA:13697"/>
        <dbReference type="ChEBI" id="CHEBI:15378"/>
        <dbReference type="ChEBI" id="CHEBI:30616"/>
        <dbReference type="ChEBI" id="CHEBI:47013"/>
        <dbReference type="ChEBI" id="CHEBI:78346"/>
        <dbReference type="ChEBI" id="CHEBI:456216"/>
        <dbReference type="EC" id="2.7.1.15"/>
    </reaction>
</comment>
<comment type="subcellular location">
    <subcellularLocation>
        <location evidence="12">Cytoplasm</location>
    </subcellularLocation>
</comment>
<evidence type="ECO:0000259" key="13">
    <source>
        <dbReference type="Pfam" id="PF00294"/>
    </source>
</evidence>
<evidence type="ECO:0000256" key="8">
    <source>
        <dbReference type="ARBA" id="ARBA00022840"/>
    </source>
</evidence>
<evidence type="ECO:0000256" key="7">
    <source>
        <dbReference type="ARBA" id="ARBA00022777"/>
    </source>
</evidence>
<dbReference type="Proteomes" id="UP001596505">
    <property type="component" value="Unassembled WGS sequence"/>
</dbReference>
<keyword evidence="4 12" id="KW-0808">Transferase</keyword>
<evidence type="ECO:0000256" key="2">
    <source>
        <dbReference type="ARBA" id="ARBA00012035"/>
    </source>
</evidence>
<keyword evidence="9 12" id="KW-0460">Magnesium</keyword>
<keyword evidence="8 12" id="KW-0067">ATP-binding</keyword>
<evidence type="ECO:0000313" key="14">
    <source>
        <dbReference type="EMBL" id="MFC7395453.1"/>
    </source>
</evidence>
<feature type="binding site" evidence="12">
    <location>
        <begin position="41"/>
        <end position="45"/>
    </location>
    <ligand>
        <name>substrate</name>
    </ligand>
</feature>
<comment type="caution">
    <text evidence="14">The sequence shown here is derived from an EMBL/GenBank/DDBJ whole genome shotgun (WGS) entry which is preliminary data.</text>
</comment>